<evidence type="ECO:0000313" key="1">
    <source>
        <dbReference type="EMBL" id="EUJ21758.1"/>
    </source>
</evidence>
<comment type="caution">
    <text evidence="1">The sequence shown here is derived from an EMBL/GenBank/DDBJ whole genome shotgun (WGS) entry which is preliminary data.</text>
</comment>
<reference evidence="1 2" key="1">
    <citation type="journal article" date="2014" name="Int. J. Syst. Evol. Microbiol.">
        <title>Listeria floridensis sp. nov., Listeria aquatica sp. nov., Listeria cornellensis sp. nov., Listeria riparia sp. nov. and Listeria grandensis sp. nov., from agricultural and natural environments.</title>
        <authorList>
            <person name="den Bakker H.C."/>
            <person name="Warchocki S."/>
            <person name="Wright E.M."/>
            <person name="Allred A.F."/>
            <person name="Ahlstrom C."/>
            <person name="Manuel C.S."/>
            <person name="Stasiewicz M.J."/>
            <person name="Burrell A."/>
            <person name="Roof S."/>
            <person name="Strawn L."/>
            <person name="Fortes E.D."/>
            <person name="Nightingale K.K."/>
            <person name="Kephart D."/>
            <person name="Wiedmann M."/>
        </authorList>
    </citation>
    <scope>NUCLEOTIDE SEQUENCE [LARGE SCALE GENOMIC DNA]</scope>
    <source>
        <strain evidence="1 2">FSL S10-1188</strain>
    </source>
</reference>
<dbReference type="STRING" id="1265818.MAQA_00045"/>
<keyword evidence="2" id="KW-1185">Reference proteome</keyword>
<sequence length="47" mass="5235">MAESFDVKEKSIDNALQRIKRKIGAGTFLSKNCNKIFTELGLTFGVD</sequence>
<dbReference type="PATRIC" id="fig|1265818.5.peg.10"/>
<dbReference type="EMBL" id="AOCG01000001">
    <property type="protein sequence ID" value="EUJ21758.1"/>
    <property type="molecule type" value="Genomic_DNA"/>
</dbReference>
<evidence type="ECO:0000313" key="2">
    <source>
        <dbReference type="Proteomes" id="UP000019246"/>
    </source>
</evidence>
<accession>W7BNY5</accession>
<proteinExistence type="predicted"/>
<dbReference type="Proteomes" id="UP000019246">
    <property type="component" value="Unassembled WGS sequence"/>
</dbReference>
<dbReference type="AlphaFoldDB" id="W7BNY5"/>
<protein>
    <submittedName>
        <fullName evidence="1">Uncharacterized protein</fullName>
    </submittedName>
</protein>
<name>W7BNY5_9LIST</name>
<organism evidence="1 2">
    <name type="scientific">Listeria aquatica FSL S10-1188</name>
    <dbReference type="NCBI Taxonomy" id="1265818"/>
    <lineage>
        <taxon>Bacteria</taxon>
        <taxon>Bacillati</taxon>
        <taxon>Bacillota</taxon>
        <taxon>Bacilli</taxon>
        <taxon>Bacillales</taxon>
        <taxon>Listeriaceae</taxon>
        <taxon>Listeria</taxon>
    </lineage>
</organism>
<gene>
    <name evidence="1" type="ORF">MAQA_00045</name>
</gene>